<reference evidence="2" key="2">
    <citation type="submission" date="2013-03" db="EMBL/GenBank/DDBJ databases">
        <authorList>
            <person name="Motta M.C.M."/>
            <person name="Martins A.C.A."/>
            <person name="Preta C.M.C.C."/>
            <person name="Silva R."/>
            <person name="de Souza S.S."/>
            <person name="Klein C.C."/>
            <person name="de Almeida L.G.P."/>
            <person name="Cunha O.L."/>
            <person name="Colabardini A.C."/>
            <person name="Lima B.A."/>
            <person name="Machado C.R."/>
            <person name="Soares C.M.A."/>
            <person name="de Menezes C.B.A."/>
            <person name="Bartolomeu D.C."/>
            <person name="Grisard E.C."/>
            <person name="Fantinatti-Garboggini F."/>
            <person name="Rodrigues-Luiz G.F."/>
            <person name="Wagner G."/>
            <person name="Goldman G.H."/>
            <person name="Fietto J.L.R."/>
            <person name="Ciapina L.P."/>
            <person name="Brocchi M."/>
            <person name="Elias M.C."/>
            <person name="Goldman M.H.S."/>
            <person name="Sagot M.-F."/>
            <person name="Pereira M."/>
            <person name="Stoco P.H."/>
            <person name="Teixeira S.M.R."/>
            <person name="de Mendonca-Neto R.P."/>
            <person name="Maciel T.E.F."/>
            <person name="Mendes T.A.O."/>
            <person name="Urmenyi T.P."/>
            <person name="Teixeira M.M.G."/>
            <person name="de Camargo E.F.P."/>
            <person name="de Sousa W."/>
            <person name="Schenkman S."/>
            <person name="de Vasconcelos A.T.R."/>
        </authorList>
    </citation>
    <scope>NUCLEOTIDE SEQUENCE</scope>
</reference>
<dbReference type="EMBL" id="ATMH01000377">
    <property type="protein sequence ID" value="EPY36847.1"/>
    <property type="molecule type" value="Genomic_DNA"/>
</dbReference>
<name>S9V160_9TRYP</name>
<dbReference type="CDD" id="cd02440">
    <property type="entry name" value="AdoMet_MTases"/>
    <property type="match status" value="1"/>
</dbReference>
<dbReference type="GO" id="GO:0032259">
    <property type="term" value="P:methylation"/>
    <property type="evidence" value="ECO:0007669"/>
    <property type="project" value="UniProtKB-KW"/>
</dbReference>
<keyword evidence="2" id="KW-0489">Methyltransferase</keyword>
<protein>
    <submittedName>
        <fullName evidence="2">DREV methyltransferase</fullName>
    </submittedName>
</protein>
<dbReference type="Proteomes" id="UP000015354">
    <property type="component" value="Unassembled WGS sequence"/>
</dbReference>
<dbReference type="PANTHER" id="PTHR12890">
    <property type="entry name" value="DREV PROTEIN"/>
    <property type="match status" value="1"/>
</dbReference>
<dbReference type="Pfam" id="PF05219">
    <property type="entry name" value="DREV"/>
    <property type="match status" value="2"/>
</dbReference>
<dbReference type="GO" id="GO:0106370">
    <property type="term" value="F:protein-L-histidine N-pros-methyltransferase activity"/>
    <property type="evidence" value="ECO:0007669"/>
    <property type="project" value="InterPro"/>
</dbReference>
<dbReference type="OrthoDB" id="199041at2759"/>
<keyword evidence="3" id="KW-1185">Reference proteome</keyword>
<dbReference type="InterPro" id="IPR007884">
    <property type="entry name" value="METL9"/>
</dbReference>
<sequence>MRSLRKEATTFQAEARRRPVLRYQPTLAQLTPALVERFELMHCDAETAEFIEAASYINVATIALADALHFMLSRTTANGLVGRGFMFVLSTAQACQLLRPAGLAHADYRARLAPLLATPSAPAPCRIDVAETEAAPQAAAPAAPKPRGPTGADVLQLLGPDAPRFKRLLDIGAGDGGVTAKLAPMAEEVFVTEVSMSMRWRLRRRGYTVLPHENPFEEIDPATRQPRAAQYDLIALNNVLDRTDKPRTLLQDIHSALTPDGFFLLAVVLPWCPFVEAGKTQRRPTEPLPMEGGECCAGAGFEASVNRLMDNVLAPMGFELVRWTKLPYICQGNLDVAYSLLHDAVLVLRRREGAVAREEMW</sequence>
<evidence type="ECO:0000313" key="2">
    <source>
        <dbReference type="EMBL" id="EPY36847.1"/>
    </source>
</evidence>
<dbReference type="InterPro" id="IPR029063">
    <property type="entry name" value="SAM-dependent_MTases_sf"/>
</dbReference>
<dbReference type="SUPFAM" id="SSF53335">
    <property type="entry name" value="S-adenosyl-L-methionine-dependent methyltransferases"/>
    <property type="match status" value="1"/>
</dbReference>
<dbReference type="PANTHER" id="PTHR12890:SF0">
    <property type="entry name" value="PROTEIN-L-HISTIDINE N-PROS-METHYLTRANSFERASE"/>
    <property type="match status" value="1"/>
</dbReference>
<proteinExistence type="predicted"/>
<accession>S9V160</accession>
<dbReference type="Gene3D" id="3.40.50.150">
    <property type="entry name" value="Vaccinia Virus protein VP39"/>
    <property type="match status" value="1"/>
</dbReference>
<dbReference type="EMBL" id="ATMH01003303">
    <property type="protein sequence ID" value="EPY31722.1"/>
    <property type="molecule type" value="Genomic_DNA"/>
</dbReference>
<gene>
    <name evidence="2" type="ORF">STCU_00377</name>
    <name evidence="1" type="ORF">STCU_03303</name>
</gene>
<organism evidence="2 3">
    <name type="scientific">Strigomonas culicis</name>
    <dbReference type="NCBI Taxonomy" id="28005"/>
    <lineage>
        <taxon>Eukaryota</taxon>
        <taxon>Discoba</taxon>
        <taxon>Euglenozoa</taxon>
        <taxon>Kinetoplastea</taxon>
        <taxon>Metakinetoplastina</taxon>
        <taxon>Trypanosomatida</taxon>
        <taxon>Trypanosomatidae</taxon>
        <taxon>Strigomonadinae</taxon>
        <taxon>Strigomonas</taxon>
    </lineage>
</organism>
<evidence type="ECO:0000313" key="1">
    <source>
        <dbReference type="EMBL" id="EPY31722.1"/>
    </source>
</evidence>
<evidence type="ECO:0000313" key="3">
    <source>
        <dbReference type="Proteomes" id="UP000015354"/>
    </source>
</evidence>
<keyword evidence="2" id="KW-0808">Transferase</keyword>
<comment type="caution">
    <text evidence="2">The sequence shown here is derived from an EMBL/GenBank/DDBJ whole genome shotgun (WGS) entry which is preliminary data.</text>
</comment>
<reference evidence="2 3" key="1">
    <citation type="journal article" date="2013" name="PLoS ONE">
        <title>Predicting the Proteins of Angomonas deanei, Strigomonas culicis and Their Respective Endosymbionts Reveals New Aspects of the Trypanosomatidae Family.</title>
        <authorList>
            <person name="Motta M.C."/>
            <person name="Martins A.C."/>
            <person name="de Souza S.S."/>
            <person name="Catta-Preta C.M."/>
            <person name="Silva R."/>
            <person name="Klein C.C."/>
            <person name="de Almeida L.G."/>
            <person name="de Lima Cunha O."/>
            <person name="Ciapina L.P."/>
            <person name="Brocchi M."/>
            <person name="Colabardini A.C."/>
            <person name="de Araujo Lima B."/>
            <person name="Machado C.R."/>
            <person name="de Almeida Soares C.M."/>
            <person name="Probst C.M."/>
            <person name="de Menezes C.B."/>
            <person name="Thompson C.E."/>
            <person name="Bartholomeu D.C."/>
            <person name="Gradia D.F."/>
            <person name="Pavoni D.P."/>
            <person name="Grisard E.C."/>
            <person name="Fantinatti-Garboggini F."/>
            <person name="Marchini F.K."/>
            <person name="Rodrigues-Luiz G.F."/>
            <person name="Wagner G."/>
            <person name="Goldman G.H."/>
            <person name="Fietto J.L."/>
            <person name="Elias M.C."/>
            <person name="Goldman M.H."/>
            <person name="Sagot M.F."/>
            <person name="Pereira M."/>
            <person name="Stoco P.H."/>
            <person name="de Mendonca-Neto R.P."/>
            <person name="Teixeira S.M."/>
            <person name="Maciel T.E."/>
            <person name="de Oliveira Mendes T.A."/>
            <person name="Urmenyi T.P."/>
            <person name="de Souza W."/>
            <person name="Schenkman S."/>
            <person name="de Vasconcelos A.T."/>
        </authorList>
    </citation>
    <scope>NUCLEOTIDE SEQUENCE [LARGE SCALE GENOMIC DNA]</scope>
</reference>
<dbReference type="AlphaFoldDB" id="S9V160"/>